<dbReference type="RefSeq" id="WP_169383551.1">
    <property type="nucleotide sequence ID" value="NZ_JAAXLA010000048.1"/>
</dbReference>
<sequence length="182" mass="18749">MTDHTDDRKVRSGRWRRVRGAALATAALAVWGAVVFAPVPASAARDGAPGATHAGVHPAAVGAPGQVPGEQPGVQRWLTLREGLQIELNNAIVAVRTLDRSDRAGATARCQRLLRVAGALTVFAGAPAANVDRLAKAGMQKFVTGAQACLGGNYDSALATIQAGLDERTAAQDALDATLMGH</sequence>
<dbReference type="EMBL" id="JAAXLA010000048">
    <property type="protein sequence ID" value="NMI00071.1"/>
    <property type="molecule type" value="Genomic_DNA"/>
</dbReference>
<reference evidence="2 3" key="1">
    <citation type="submission" date="2020-04" db="EMBL/GenBank/DDBJ databases">
        <authorList>
            <person name="Klaysubun C."/>
            <person name="Duangmal K."/>
            <person name="Lipun K."/>
        </authorList>
    </citation>
    <scope>NUCLEOTIDE SEQUENCE [LARGE SCALE GENOMIC DNA]</scope>
    <source>
        <strain evidence="2 3">K10HN5</strain>
    </source>
</reference>
<evidence type="ECO:0000313" key="2">
    <source>
        <dbReference type="EMBL" id="NMI00071.1"/>
    </source>
</evidence>
<gene>
    <name evidence="2" type="ORF">HF526_22560</name>
</gene>
<protein>
    <recommendedName>
        <fullName evidence="4">DUF5667 domain-containing protein</fullName>
    </recommendedName>
</protein>
<evidence type="ECO:0008006" key="4">
    <source>
        <dbReference type="Google" id="ProtNLM"/>
    </source>
</evidence>
<accession>A0ABX1SEU2</accession>
<dbReference type="InterPro" id="IPR006311">
    <property type="entry name" value="TAT_signal"/>
</dbReference>
<evidence type="ECO:0000313" key="3">
    <source>
        <dbReference type="Proteomes" id="UP000820669"/>
    </source>
</evidence>
<dbReference type="Proteomes" id="UP000820669">
    <property type="component" value="Unassembled WGS sequence"/>
</dbReference>
<dbReference type="PROSITE" id="PS51318">
    <property type="entry name" value="TAT"/>
    <property type="match status" value="1"/>
</dbReference>
<name>A0ABX1SEU2_9PSEU</name>
<evidence type="ECO:0000256" key="1">
    <source>
        <dbReference type="SAM" id="MobiDB-lite"/>
    </source>
</evidence>
<keyword evidence="3" id="KW-1185">Reference proteome</keyword>
<comment type="caution">
    <text evidence="2">The sequence shown here is derived from an EMBL/GenBank/DDBJ whole genome shotgun (WGS) entry which is preliminary data.</text>
</comment>
<proteinExistence type="predicted"/>
<organism evidence="2 3">
    <name type="scientific">Pseudonocardia acidicola</name>
    <dbReference type="NCBI Taxonomy" id="2724939"/>
    <lineage>
        <taxon>Bacteria</taxon>
        <taxon>Bacillati</taxon>
        <taxon>Actinomycetota</taxon>
        <taxon>Actinomycetes</taxon>
        <taxon>Pseudonocardiales</taxon>
        <taxon>Pseudonocardiaceae</taxon>
        <taxon>Pseudonocardia</taxon>
    </lineage>
</organism>
<feature type="region of interest" description="Disordered" evidence="1">
    <location>
        <begin position="46"/>
        <end position="67"/>
    </location>
</feature>